<organism evidence="1 2">
    <name type="scientific">Vibrio parahaemolyticus</name>
    <dbReference type="NCBI Taxonomy" id="670"/>
    <lineage>
        <taxon>Bacteria</taxon>
        <taxon>Pseudomonadati</taxon>
        <taxon>Pseudomonadota</taxon>
        <taxon>Gammaproteobacteria</taxon>
        <taxon>Vibrionales</taxon>
        <taxon>Vibrionaceae</taxon>
        <taxon>Vibrio</taxon>
    </lineage>
</organism>
<protein>
    <submittedName>
        <fullName evidence="1">Uncharacterized protein</fullName>
    </submittedName>
</protein>
<dbReference type="RefSeq" id="WP_228085659.1">
    <property type="nucleotide sequence ID" value="NZ_JACVHL010000002.1"/>
</dbReference>
<dbReference type="EMBL" id="JACVHL010000002">
    <property type="protein sequence ID" value="MCC3803986.1"/>
    <property type="molecule type" value="Genomic_DNA"/>
</dbReference>
<comment type="caution">
    <text evidence="1">The sequence shown here is derived from an EMBL/GenBank/DDBJ whole genome shotgun (WGS) entry which is preliminary data.</text>
</comment>
<evidence type="ECO:0000313" key="1">
    <source>
        <dbReference type="EMBL" id="MCC3803986.1"/>
    </source>
</evidence>
<dbReference type="Proteomes" id="UP000726777">
    <property type="component" value="Unassembled WGS sequence"/>
</dbReference>
<gene>
    <name evidence="1" type="ORF">IB292_02935</name>
</gene>
<reference evidence="1" key="1">
    <citation type="submission" date="2020-09" db="EMBL/GenBank/DDBJ databases">
        <title>Genome sequence of Vibrio parahaemolyticus isolates.</title>
        <authorList>
            <person name="Hammerl J.A."/>
            <person name="Strauch E."/>
        </authorList>
    </citation>
    <scope>NUCLEOTIDE SEQUENCE</scope>
    <source>
        <strain evidence="1">17-VB00146</strain>
    </source>
</reference>
<evidence type="ECO:0000313" key="2">
    <source>
        <dbReference type="Proteomes" id="UP000726777"/>
    </source>
</evidence>
<name>A0A9Q3UCG2_VIBPH</name>
<dbReference type="AlphaFoldDB" id="A0A9Q3UCG2"/>
<accession>A0A9Q3UCG2</accession>
<proteinExistence type="predicted"/>
<sequence length="353" mass="39948">MNSKSLSLRFSERFLSFVNSYSEGRPTTSFIRNLTESMVDTEIIHRRKLSDALNETTSSQLRILADIKKSEAADVSDLAFVLIHCYRAYICFNNTSLKKKEYLVSLISIVREVSKHLKASSSCDVNQVYRDMGFTASKGIDEQFDALIYSPGNQIPHNMRFVCAVTDQMHHLTGMNIVSNELLNRLKSLIPVAVLGLLSEASINDRVTAIQSRLFAPEPSLLFAMHSHFEKSEVSVSLQGNRIFQLKIGNTGLLVINLKSEIVGFEMSFSPVASLEFIDLALHRDLFIQKQTQFIGREISVIYKEVVEITVNNVTIFLPEKEANQIFDLIAEQTNFEFFNAYIDYSRCTLGDI</sequence>